<dbReference type="AlphaFoldDB" id="A9EA20"/>
<dbReference type="EMBL" id="ABIB01000014">
    <property type="protein sequence ID" value="EDP94727.1"/>
    <property type="molecule type" value="Genomic_DNA"/>
</dbReference>
<dbReference type="Proteomes" id="UP000002945">
    <property type="component" value="Unassembled WGS sequence"/>
</dbReference>
<reference evidence="1 2" key="1">
    <citation type="journal article" date="2011" name="J. Bacteriol.">
        <title>Genome sequence of the algicidal bacterium Kordia algicida OT-1.</title>
        <authorList>
            <person name="Lee H.S."/>
            <person name="Kang S.G."/>
            <person name="Kwon K.K."/>
            <person name="Lee J.H."/>
            <person name="Kim S.J."/>
        </authorList>
    </citation>
    <scope>NUCLEOTIDE SEQUENCE [LARGE SCALE GENOMIC DNA]</scope>
    <source>
        <strain evidence="1 2">OT-1</strain>
    </source>
</reference>
<dbReference type="RefSeq" id="WP_007092697.1">
    <property type="nucleotide sequence ID" value="NZ_CP142125.1"/>
</dbReference>
<dbReference type="OrthoDB" id="1376646at2"/>
<gene>
    <name evidence="1" type="ORF">KAOT1_00585</name>
</gene>
<evidence type="ECO:0000313" key="2">
    <source>
        <dbReference type="Proteomes" id="UP000002945"/>
    </source>
</evidence>
<accession>A9EA20</accession>
<proteinExistence type="predicted"/>
<evidence type="ECO:0000313" key="1">
    <source>
        <dbReference type="EMBL" id="EDP94727.1"/>
    </source>
</evidence>
<name>A9EA20_9FLAO</name>
<sequence length="177" mass="20854">MNIYERDNIRRKLLTETYNHSKADTRQPIDLKALGQSLNIDYSEIQKAYYYLIDEDLLEPYGTGYTVTISHFGIKTVESYLRKIDFSEDEKFTSTEVFQLRIMLDEIKKELVKVSFGQQIIFDEIEKSFERSKVENKVDWKESLEEKIQDWTVNKIIDESSSLMFQGILVGLKVVNE</sequence>
<comment type="caution">
    <text evidence="1">The sequence shown here is derived from an EMBL/GenBank/DDBJ whole genome shotgun (WGS) entry which is preliminary data.</text>
</comment>
<organism evidence="1 2">
    <name type="scientific">Kordia algicida OT-1</name>
    <dbReference type="NCBI Taxonomy" id="391587"/>
    <lineage>
        <taxon>Bacteria</taxon>
        <taxon>Pseudomonadati</taxon>
        <taxon>Bacteroidota</taxon>
        <taxon>Flavobacteriia</taxon>
        <taxon>Flavobacteriales</taxon>
        <taxon>Flavobacteriaceae</taxon>
        <taxon>Kordia</taxon>
    </lineage>
</organism>
<protein>
    <submittedName>
        <fullName evidence="1">Uncharacterized protein</fullName>
    </submittedName>
</protein>
<keyword evidence="2" id="KW-1185">Reference proteome</keyword>
<dbReference type="HOGENOM" id="CLU_1515986_0_0_10"/>